<comment type="caution">
    <text evidence="2">The sequence shown here is derived from an EMBL/GenBank/DDBJ whole genome shotgun (WGS) entry which is preliminary data.</text>
</comment>
<dbReference type="EMBL" id="VIFY01000040">
    <property type="protein sequence ID" value="TQB73674.1"/>
    <property type="molecule type" value="Genomic_DNA"/>
</dbReference>
<keyword evidence="3" id="KW-1185">Reference proteome</keyword>
<sequence length="136" mass="14184">MRFLAICVAALAALGAAAPISRQFSVSNATGAVDLGFLNALVSLGRAFIDATRAANQLPLAESGTPAMDESRSVIHLQLQIDTYAGNLYIADQGAYLLGESGGPLADLTHPIQGPRNSEKQQLETDAQQAGHVLLI</sequence>
<proteinExistence type="predicted"/>
<protein>
    <submittedName>
        <fullName evidence="2">Uncharacterized protein</fullName>
    </submittedName>
</protein>
<keyword evidence="1" id="KW-0732">Signal</keyword>
<dbReference type="AlphaFoldDB" id="A0A507R0Q8"/>
<gene>
    <name evidence="2" type="ORF">MPDQ_005597</name>
</gene>
<evidence type="ECO:0000256" key="1">
    <source>
        <dbReference type="SAM" id="SignalP"/>
    </source>
</evidence>
<reference evidence="2 3" key="1">
    <citation type="submission" date="2019-06" db="EMBL/GenBank/DDBJ databases">
        <title>Wine fermentation using esterase from Monascus purpureus.</title>
        <authorList>
            <person name="Geng C."/>
            <person name="Zhang Y."/>
        </authorList>
    </citation>
    <scope>NUCLEOTIDE SEQUENCE [LARGE SCALE GENOMIC DNA]</scope>
    <source>
        <strain evidence="2">HQ1</strain>
    </source>
</reference>
<evidence type="ECO:0000313" key="3">
    <source>
        <dbReference type="Proteomes" id="UP000319663"/>
    </source>
</evidence>
<evidence type="ECO:0000313" key="2">
    <source>
        <dbReference type="EMBL" id="TQB73674.1"/>
    </source>
</evidence>
<feature type="signal peptide" evidence="1">
    <location>
        <begin position="1"/>
        <end position="17"/>
    </location>
</feature>
<feature type="chain" id="PRO_5021383327" evidence="1">
    <location>
        <begin position="18"/>
        <end position="136"/>
    </location>
</feature>
<organism evidence="2 3">
    <name type="scientific">Monascus purpureus</name>
    <name type="common">Red mold</name>
    <name type="synonym">Monascus anka</name>
    <dbReference type="NCBI Taxonomy" id="5098"/>
    <lineage>
        <taxon>Eukaryota</taxon>
        <taxon>Fungi</taxon>
        <taxon>Dikarya</taxon>
        <taxon>Ascomycota</taxon>
        <taxon>Pezizomycotina</taxon>
        <taxon>Eurotiomycetes</taxon>
        <taxon>Eurotiomycetidae</taxon>
        <taxon>Eurotiales</taxon>
        <taxon>Aspergillaceae</taxon>
        <taxon>Monascus</taxon>
    </lineage>
</organism>
<accession>A0A507R0Q8</accession>
<dbReference type="Proteomes" id="UP000319663">
    <property type="component" value="Unassembled WGS sequence"/>
</dbReference>
<name>A0A507R0Q8_MONPU</name>